<evidence type="ECO:0000313" key="2">
    <source>
        <dbReference type="Proteomes" id="UP000437970"/>
    </source>
</evidence>
<proteinExistence type="predicted"/>
<gene>
    <name evidence="1" type="ORF">GHO29_20030</name>
</gene>
<protein>
    <submittedName>
        <fullName evidence="1">Uncharacterized protein</fullName>
    </submittedName>
</protein>
<dbReference type="EMBL" id="WIVW01000039">
    <property type="protein sequence ID" value="MQU28759.1"/>
    <property type="molecule type" value="Genomic_DNA"/>
</dbReference>
<dbReference type="RefSeq" id="WP_153381697.1">
    <property type="nucleotide sequence ID" value="NZ_WIVW01000039.1"/>
</dbReference>
<reference evidence="1 2" key="1">
    <citation type="submission" date="2019-10" db="EMBL/GenBank/DDBJ databases">
        <title>Evaluation of single-gene subtyping targets for Pseudomonas.</title>
        <authorList>
            <person name="Reichler S.J."/>
            <person name="Orsi R.H."/>
            <person name="Wiedmann M."/>
            <person name="Martin N.H."/>
            <person name="Murphy S.I."/>
        </authorList>
    </citation>
    <scope>NUCLEOTIDE SEQUENCE [LARGE SCALE GENOMIC DNA]</scope>
    <source>
        <strain evidence="1 2">FSL R10-1984</strain>
    </source>
</reference>
<accession>A0A7X2CF27</accession>
<name>A0A7X2CF27_9PSED</name>
<organism evidence="1 2">
    <name type="scientific">Pseudomonas helleri</name>
    <dbReference type="NCBI Taxonomy" id="1608996"/>
    <lineage>
        <taxon>Bacteria</taxon>
        <taxon>Pseudomonadati</taxon>
        <taxon>Pseudomonadota</taxon>
        <taxon>Gammaproteobacteria</taxon>
        <taxon>Pseudomonadales</taxon>
        <taxon>Pseudomonadaceae</taxon>
        <taxon>Pseudomonas</taxon>
    </lineage>
</organism>
<dbReference type="Proteomes" id="UP000437970">
    <property type="component" value="Unassembled WGS sequence"/>
</dbReference>
<dbReference type="AlphaFoldDB" id="A0A7X2CF27"/>
<comment type="caution">
    <text evidence="1">The sequence shown here is derived from an EMBL/GenBank/DDBJ whole genome shotgun (WGS) entry which is preliminary data.</text>
</comment>
<sequence length="98" mass="11364">MSWFLSDEIPEIPADILEKLENRFDRGDCFDVAEAERERSSVRRVIAINQQIHHRLIELQTDLITANTNMGYMREQVQDLVLKLRKSGSMPTHKPPSS</sequence>
<evidence type="ECO:0000313" key="1">
    <source>
        <dbReference type="EMBL" id="MQU28759.1"/>
    </source>
</evidence>